<dbReference type="GO" id="GO:0098797">
    <property type="term" value="C:plasma membrane protein complex"/>
    <property type="evidence" value="ECO:0007669"/>
    <property type="project" value="TreeGrafter"/>
</dbReference>
<dbReference type="InterPro" id="IPR006260">
    <property type="entry name" value="TonB/TolA_C"/>
</dbReference>
<dbReference type="PROSITE" id="PS52015">
    <property type="entry name" value="TONB_CTD"/>
    <property type="match status" value="1"/>
</dbReference>
<gene>
    <name evidence="13" type="ORF">E5A73_20750</name>
</gene>
<keyword evidence="8 11" id="KW-1133">Transmembrane helix</keyword>
<dbReference type="PANTHER" id="PTHR33446">
    <property type="entry name" value="PROTEIN TONB-RELATED"/>
    <property type="match status" value="1"/>
</dbReference>
<keyword evidence="4" id="KW-1003">Cell membrane</keyword>
<feature type="region of interest" description="Disordered" evidence="10">
    <location>
        <begin position="97"/>
        <end position="122"/>
    </location>
</feature>
<dbReference type="EMBL" id="SRXT01000010">
    <property type="protein sequence ID" value="TGX48734.1"/>
    <property type="molecule type" value="Genomic_DNA"/>
</dbReference>
<evidence type="ECO:0000256" key="10">
    <source>
        <dbReference type="SAM" id="MobiDB-lite"/>
    </source>
</evidence>
<comment type="caution">
    <text evidence="13">The sequence shown here is derived from an EMBL/GenBank/DDBJ whole genome shotgun (WGS) entry which is preliminary data.</text>
</comment>
<dbReference type="InterPro" id="IPR037682">
    <property type="entry name" value="TonB_C"/>
</dbReference>
<evidence type="ECO:0000256" key="7">
    <source>
        <dbReference type="ARBA" id="ARBA00022927"/>
    </source>
</evidence>
<evidence type="ECO:0000256" key="11">
    <source>
        <dbReference type="SAM" id="Phobius"/>
    </source>
</evidence>
<proteinExistence type="inferred from homology"/>
<feature type="region of interest" description="Disordered" evidence="10">
    <location>
        <begin position="138"/>
        <end position="163"/>
    </location>
</feature>
<evidence type="ECO:0000313" key="14">
    <source>
        <dbReference type="Proteomes" id="UP000306147"/>
    </source>
</evidence>
<dbReference type="GO" id="GO:0031992">
    <property type="term" value="F:energy transducer activity"/>
    <property type="evidence" value="ECO:0007669"/>
    <property type="project" value="TreeGrafter"/>
</dbReference>
<dbReference type="Proteomes" id="UP000306147">
    <property type="component" value="Unassembled WGS sequence"/>
</dbReference>
<dbReference type="OrthoDB" id="8481221at2"/>
<keyword evidence="6 11" id="KW-0812">Transmembrane</keyword>
<evidence type="ECO:0000256" key="6">
    <source>
        <dbReference type="ARBA" id="ARBA00022692"/>
    </source>
</evidence>
<protein>
    <submittedName>
        <fullName evidence="13">Energy transducer TonB</fullName>
    </submittedName>
</protein>
<dbReference type="NCBIfam" id="TIGR01352">
    <property type="entry name" value="tonB_Cterm"/>
    <property type="match status" value="1"/>
</dbReference>
<evidence type="ECO:0000256" key="9">
    <source>
        <dbReference type="ARBA" id="ARBA00023136"/>
    </source>
</evidence>
<keyword evidence="9 11" id="KW-0472">Membrane</keyword>
<keyword evidence="14" id="KW-1185">Reference proteome</keyword>
<dbReference type="Pfam" id="PF03544">
    <property type="entry name" value="TonB_C"/>
    <property type="match status" value="1"/>
</dbReference>
<feature type="transmembrane region" description="Helical" evidence="11">
    <location>
        <begin position="49"/>
        <end position="70"/>
    </location>
</feature>
<evidence type="ECO:0000313" key="13">
    <source>
        <dbReference type="EMBL" id="TGX48734.1"/>
    </source>
</evidence>
<evidence type="ECO:0000259" key="12">
    <source>
        <dbReference type="PROSITE" id="PS52015"/>
    </source>
</evidence>
<dbReference type="SUPFAM" id="SSF74653">
    <property type="entry name" value="TolA/TonB C-terminal domain"/>
    <property type="match status" value="1"/>
</dbReference>
<dbReference type="GO" id="GO:0055085">
    <property type="term" value="P:transmembrane transport"/>
    <property type="evidence" value="ECO:0007669"/>
    <property type="project" value="InterPro"/>
</dbReference>
<feature type="compositionally biased region" description="Polar residues" evidence="10">
    <location>
        <begin position="109"/>
        <end position="121"/>
    </location>
</feature>
<accession>A0A4S1WYT0</accession>
<evidence type="ECO:0000256" key="3">
    <source>
        <dbReference type="ARBA" id="ARBA00022448"/>
    </source>
</evidence>
<reference evidence="13 14" key="1">
    <citation type="submission" date="2019-04" db="EMBL/GenBank/DDBJ databases">
        <title>Sphingomonas psychrotolerans sp. nov., isolated from soil in the Tianshan Mountains, Xinjiang, China.</title>
        <authorList>
            <person name="Luo Y."/>
            <person name="Sheng H."/>
        </authorList>
    </citation>
    <scope>NUCLEOTIDE SEQUENCE [LARGE SCALE GENOMIC DNA]</scope>
    <source>
        <strain evidence="13 14">ZFGT-11</strain>
    </source>
</reference>
<feature type="domain" description="TonB C-terminal" evidence="12">
    <location>
        <begin position="189"/>
        <end position="281"/>
    </location>
</feature>
<feature type="compositionally biased region" description="Polar residues" evidence="10">
    <location>
        <begin position="147"/>
        <end position="162"/>
    </location>
</feature>
<evidence type="ECO:0000256" key="2">
    <source>
        <dbReference type="ARBA" id="ARBA00006555"/>
    </source>
</evidence>
<evidence type="ECO:0000256" key="4">
    <source>
        <dbReference type="ARBA" id="ARBA00022475"/>
    </source>
</evidence>
<organism evidence="13 14">
    <name type="scientific">Sphingomonas gei</name>
    <dbReference type="NCBI Taxonomy" id="1395960"/>
    <lineage>
        <taxon>Bacteria</taxon>
        <taxon>Pseudomonadati</taxon>
        <taxon>Pseudomonadota</taxon>
        <taxon>Alphaproteobacteria</taxon>
        <taxon>Sphingomonadales</taxon>
        <taxon>Sphingomonadaceae</taxon>
        <taxon>Sphingomonas</taxon>
    </lineage>
</organism>
<keyword evidence="5" id="KW-0997">Cell inner membrane</keyword>
<sequence length="281" mass="29242">MPSSAVLNRRMTLSPARPGDTPSRAIPRPCDAVRAPNSGGYRPPRSSRAFGLGGTLLLFSVALYGFLLVLQSPLVRVSPASRQAVAFELASIPVAPPAPPVEQPPGAVQHQQEASSAQPKSRLQPLEAVLPAPMSQPADIAADGQASDPSSSDARAVEQSTAPPAVAKVGTTVAARSNAAAAEQAAAANWQSALLGHLKGFLRYPRQAQSARQEGVTLVSVTVDRQGKLLSARVVRGSGYPILDGEALATVRRGSPVPPPTSEIRGDPVTVSIPIQFSLRR</sequence>
<feature type="region of interest" description="Disordered" evidence="10">
    <location>
        <begin position="1"/>
        <end position="41"/>
    </location>
</feature>
<evidence type="ECO:0000256" key="5">
    <source>
        <dbReference type="ARBA" id="ARBA00022519"/>
    </source>
</evidence>
<dbReference type="GO" id="GO:0015031">
    <property type="term" value="P:protein transport"/>
    <property type="evidence" value="ECO:0007669"/>
    <property type="project" value="UniProtKB-KW"/>
</dbReference>
<dbReference type="InterPro" id="IPR051045">
    <property type="entry name" value="TonB-dependent_transducer"/>
</dbReference>
<comment type="subcellular location">
    <subcellularLocation>
        <location evidence="1">Cell inner membrane</location>
        <topology evidence="1">Single-pass membrane protein</topology>
        <orientation evidence="1">Periplasmic side</orientation>
    </subcellularLocation>
</comment>
<name>A0A4S1WYT0_9SPHN</name>
<evidence type="ECO:0000256" key="8">
    <source>
        <dbReference type="ARBA" id="ARBA00022989"/>
    </source>
</evidence>
<keyword evidence="3" id="KW-0813">Transport</keyword>
<evidence type="ECO:0000256" key="1">
    <source>
        <dbReference type="ARBA" id="ARBA00004383"/>
    </source>
</evidence>
<keyword evidence="7" id="KW-0653">Protein transport</keyword>
<dbReference type="AlphaFoldDB" id="A0A4S1WYT0"/>
<comment type="similarity">
    <text evidence="2">Belongs to the TonB family.</text>
</comment>
<dbReference type="PANTHER" id="PTHR33446:SF2">
    <property type="entry name" value="PROTEIN TONB"/>
    <property type="match status" value="1"/>
</dbReference>
<dbReference type="Gene3D" id="3.30.1150.10">
    <property type="match status" value="1"/>
</dbReference>